<evidence type="ECO:0000256" key="1">
    <source>
        <dbReference type="SAM" id="MobiDB-lite"/>
    </source>
</evidence>
<feature type="compositionally biased region" description="Basic and acidic residues" evidence="1">
    <location>
        <begin position="997"/>
        <end position="1010"/>
    </location>
</feature>
<feature type="compositionally biased region" description="Basic and acidic residues" evidence="1">
    <location>
        <begin position="664"/>
        <end position="677"/>
    </location>
</feature>
<feature type="compositionally biased region" description="Basic and acidic residues" evidence="1">
    <location>
        <begin position="166"/>
        <end position="183"/>
    </location>
</feature>
<feature type="compositionally biased region" description="Polar residues" evidence="1">
    <location>
        <begin position="773"/>
        <end position="782"/>
    </location>
</feature>
<feature type="compositionally biased region" description="Basic and acidic residues" evidence="1">
    <location>
        <begin position="423"/>
        <end position="433"/>
    </location>
</feature>
<feature type="compositionally biased region" description="Basic and acidic residues" evidence="1">
    <location>
        <begin position="547"/>
        <end position="559"/>
    </location>
</feature>
<comment type="caution">
    <text evidence="3">The sequence shown here is derived from an EMBL/GenBank/DDBJ whole genome shotgun (WGS) entry which is preliminary data.</text>
</comment>
<feature type="region of interest" description="Disordered" evidence="1">
    <location>
        <begin position="325"/>
        <end position="683"/>
    </location>
</feature>
<feature type="compositionally biased region" description="Basic and acidic residues" evidence="1">
    <location>
        <begin position="339"/>
        <end position="348"/>
    </location>
</feature>
<feature type="compositionally biased region" description="Polar residues" evidence="1">
    <location>
        <begin position="504"/>
        <end position="527"/>
    </location>
</feature>
<dbReference type="Gene3D" id="1.10.8.270">
    <property type="entry name" value="putative rabgap domain of human tbc1 domain family member 14 like domains"/>
    <property type="match status" value="1"/>
</dbReference>
<feature type="compositionally biased region" description="Basic and acidic residues" evidence="1">
    <location>
        <begin position="363"/>
        <end position="389"/>
    </location>
</feature>
<dbReference type="InterPro" id="IPR000195">
    <property type="entry name" value="Rab-GAP-TBC_dom"/>
</dbReference>
<dbReference type="Pfam" id="PF00566">
    <property type="entry name" value="RabGAP-TBC"/>
    <property type="match status" value="1"/>
</dbReference>
<accession>A0A427YD15</accession>
<feature type="compositionally biased region" description="Low complexity" evidence="1">
    <location>
        <begin position="926"/>
        <end position="949"/>
    </location>
</feature>
<dbReference type="SUPFAM" id="SSF47923">
    <property type="entry name" value="Ypt/Rab-GAP domain of gyp1p"/>
    <property type="match status" value="2"/>
</dbReference>
<keyword evidence="4" id="KW-1185">Reference proteome</keyword>
<dbReference type="PANTHER" id="PTHR47219:SF9">
    <property type="entry name" value="GTPASE ACTIVATING PROTEIN AND CENTROSOME-ASSOCIATED, ISOFORM B"/>
    <property type="match status" value="1"/>
</dbReference>
<feature type="compositionally biased region" description="Low complexity" evidence="1">
    <location>
        <begin position="468"/>
        <end position="478"/>
    </location>
</feature>
<feature type="compositionally biased region" description="Low complexity" evidence="1">
    <location>
        <begin position="154"/>
        <end position="165"/>
    </location>
</feature>
<feature type="compositionally biased region" description="Pro residues" evidence="1">
    <location>
        <begin position="744"/>
        <end position="753"/>
    </location>
</feature>
<feature type="region of interest" description="Disordered" evidence="1">
    <location>
        <begin position="274"/>
        <end position="311"/>
    </location>
</feature>
<feature type="compositionally biased region" description="Low complexity" evidence="1">
    <location>
        <begin position="868"/>
        <end position="887"/>
    </location>
</feature>
<feature type="compositionally biased region" description="Low complexity" evidence="1">
    <location>
        <begin position="638"/>
        <end position="647"/>
    </location>
</feature>
<dbReference type="GO" id="GO:0005096">
    <property type="term" value="F:GTPase activator activity"/>
    <property type="evidence" value="ECO:0007669"/>
    <property type="project" value="TreeGrafter"/>
</dbReference>
<dbReference type="OrthoDB" id="159449at2759"/>
<name>A0A427YD15_9TREE</name>
<dbReference type="PROSITE" id="PS50086">
    <property type="entry name" value="TBC_RABGAP"/>
    <property type="match status" value="1"/>
</dbReference>
<dbReference type="InterPro" id="IPR050302">
    <property type="entry name" value="Rab_GAP_TBC_domain"/>
</dbReference>
<evidence type="ECO:0000313" key="4">
    <source>
        <dbReference type="Proteomes" id="UP000279259"/>
    </source>
</evidence>
<protein>
    <recommendedName>
        <fullName evidence="2">Rab-GAP TBC domain-containing protein</fullName>
    </recommendedName>
</protein>
<evidence type="ECO:0000259" key="2">
    <source>
        <dbReference type="PROSITE" id="PS50086"/>
    </source>
</evidence>
<feature type="region of interest" description="Disordered" evidence="1">
    <location>
        <begin position="997"/>
        <end position="1018"/>
    </location>
</feature>
<dbReference type="STRING" id="1890683.A0A427YD15"/>
<proteinExistence type="predicted"/>
<feature type="region of interest" description="Disordered" evidence="1">
    <location>
        <begin position="78"/>
        <end position="183"/>
    </location>
</feature>
<reference evidence="3 4" key="1">
    <citation type="submission" date="2018-11" db="EMBL/GenBank/DDBJ databases">
        <title>Genome sequence of Saitozyma podzolica DSM 27192.</title>
        <authorList>
            <person name="Aliyu H."/>
            <person name="Gorte O."/>
            <person name="Ochsenreither K."/>
        </authorList>
    </citation>
    <scope>NUCLEOTIDE SEQUENCE [LARGE SCALE GENOMIC DNA]</scope>
    <source>
        <strain evidence="3 4">DSM 27192</strain>
    </source>
</reference>
<dbReference type="GO" id="GO:0031267">
    <property type="term" value="F:small GTPase binding"/>
    <property type="evidence" value="ECO:0007669"/>
    <property type="project" value="TreeGrafter"/>
</dbReference>
<organism evidence="3 4">
    <name type="scientific">Saitozyma podzolica</name>
    <dbReference type="NCBI Taxonomy" id="1890683"/>
    <lineage>
        <taxon>Eukaryota</taxon>
        <taxon>Fungi</taxon>
        <taxon>Dikarya</taxon>
        <taxon>Basidiomycota</taxon>
        <taxon>Agaricomycotina</taxon>
        <taxon>Tremellomycetes</taxon>
        <taxon>Tremellales</taxon>
        <taxon>Trimorphomycetaceae</taxon>
        <taxon>Saitozyma</taxon>
    </lineage>
</organism>
<gene>
    <name evidence="3" type="ORF">EHS25_002713</name>
</gene>
<feature type="compositionally biased region" description="Low complexity" evidence="1">
    <location>
        <begin position="899"/>
        <end position="916"/>
    </location>
</feature>
<dbReference type="SMART" id="SM00164">
    <property type="entry name" value="TBC"/>
    <property type="match status" value="1"/>
</dbReference>
<evidence type="ECO:0000313" key="3">
    <source>
        <dbReference type="EMBL" id="RSH89051.1"/>
    </source>
</evidence>
<feature type="domain" description="Rab-GAP TBC" evidence="2">
    <location>
        <begin position="1081"/>
        <end position="1267"/>
    </location>
</feature>
<feature type="compositionally biased region" description="Low complexity" evidence="1">
    <location>
        <begin position="276"/>
        <end position="295"/>
    </location>
</feature>
<dbReference type="PANTHER" id="PTHR47219">
    <property type="entry name" value="RAB GTPASE-ACTIVATING PROTEIN 1-LIKE"/>
    <property type="match status" value="1"/>
</dbReference>
<dbReference type="Proteomes" id="UP000279259">
    <property type="component" value="Unassembled WGS sequence"/>
</dbReference>
<feature type="compositionally biased region" description="Low complexity" evidence="1">
    <location>
        <begin position="616"/>
        <end position="628"/>
    </location>
</feature>
<feature type="region of interest" description="Disordered" evidence="1">
    <location>
        <begin position="715"/>
        <end position="971"/>
    </location>
</feature>
<dbReference type="Gene3D" id="1.10.472.80">
    <property type="entry name" value="Ypt/Rab-GAP domain of gyp1p, domain 3"/>
    <property type="match status" value="1"/>
</dbReference>
<dbReference type="InterPro" id="IPR035969">
    <property type="entry name" value="Rab-GAP_TBC_sf"/>
</dbReference>
<feature type="compositionally biased region" description="Low complexity" evidence="1">
    <location>
        <begin position="78"/>
        <end position="100"/>
    </location>
</feature>
<feature type="compositionally biased region" description="Pro residues" evidence="1">
    <location>
        <begin position="856"/>
        <end position="867"/>
    </location>
</feature>
<feature type="compositionally biased region" description="Pro residues" evidence="1">
    <location>
        <begin position="888"/>
        <end position="898"/>
    </location>
</feature>
<sequence length="1345" mass="143071">MQLIDPRELHDLAALASRGGLGHGVALTDCVAEEPDQLMYIKGDELVLLRDLGSVLLASCEGVVGWVQRENVRFDSLASTSRPSSPSLPSTDLPQTVLTAPSPPAVSVPLPETRTETMTTPKPQAILATAPRLSKRESGPFELETPEPTPGIEQSQQGFASFQAAKAEEAKAEKAKTDNAKRDSVTSIASSALGGIGGFMMGGGEASEEGHVAFGAADDSVEHLEDDPDFDFGSPIRSHRDLSFADSHRASTVSNQSDWDIYGDYARESMYVPSSTRGATGAKRASRASKAPSTAWRGSGAWSSDGESGDFEAARAALERVAAKRLARGAEWDREEDEGQVRDERESAADPSEDEVGLQQEFKVLETREDRESDKVREDHSVTENHSEATNHSVLETHANPAKAEEVTESEPDAVAKSVLPELSEKIHAEVKVEPAAQSVATPPPRPQRRRPLAMDLSKGTSDLRIDSTSSSPVVPETPKAKPSSPTQPTPAVAAPHGGRSLAIQLQQRLHQAQESSAVPSPTTAESSAPAPTPLERTASTASSEDDTPKSSEMLHESETSAEIETPHQPEQVVFTPSSPLQDNADLPEISTTSDGSALLASPLSYDDAVPPKPPRSSSVSSAPASPHLVPPPPPNYSPSLSPNLANWSPNSPASPHSVAATKHAVEATRKTPEGKRPRGMTLVGRMDADLSAAKGPVPITFLLNGPGASGVPPVPSHASIGLGMPHSLSGRKTPEPRRATSPLAPPLDPPFSDPMQELKTAPSPFPQMPKRSATNPTTPEPTHSGPKAGFFPMRPRSRSFSAAVSKAMGKTRKDPPLSINTASAPALAARSPQPTPAVTPKGKTDPPLSINTTAPPVPSAPSPRTPATPKRIASASSAKPIPSSKPVSPPKSRPTPSPINSKPASPSKLSRSSSSTAVPLPSPGALSNASTPSLPLPSSARSSSFSLPTKGSKTPRNASRALPSPVSHKDFEDTVKAEGMDFELVQPRKASFLSAELERPSLERKDTTKSDVSGSSMGHLAETDEWGFLKDVGPTPEIFQSRSAAGDHRAAEQKWLSIISAPLPPGPAPKKVRKLVLEAGVPSSLRGKVWAWFMTAQMSARVPGLYAELLDHDKGIVHEQMERDVMAAFQDHSLFADPSSPGQADLRNILRAFSNFAPCGYRPTMSLLAGALLIHCVAEDAFWLLSGLINGALRDYYPKEGDHGVRVDAAVFAGLLQGSEPKLAKLFKDTGVLPIGFLNKWFTQLFIRVLPWPTALRVVDGVVADGPRFLLVAALTVLTLSRDRLLGLPRNKQAILGYLDDLPQDSLLLPENFMKACENVKFRDDDLKRMRAAVEKDGLGMGRR</sequence>
<dbReference type="EMBL" id="RSCD01000015">
    <property type="protein sequence ID" value="RSH89051.1"/>
    <property type="molecule type" value="Genomic_DNA"/>
</dbReference>